<evidence type="ECO:0000313" key="8">
    <source>
        <dbReference type="Proteomes" id="UP000215199"/>
    </source>
</evidence>
<name>A0A229TEV8_9PSEU</name>
<dbReference type="PANTHER" id="PTHR43712">
    <property type="entry name" value="PUTATIVE (AFU_ORTHOLOGUE AFUA_4G14580)-RELATED"/>
    <property type="match status" value="1"/>
</dbReference>
<dbReference type="Gene3D" id="1.10.10.10">
    <property type="entry name" value="Winged helix-like DNA-binding domain superfamily/Winged helix DNA-binding domain"/>
    <property type="match status" value="1"/>
</dbReference>
<feature type="domain" description="O-methyltransferase C-terminal" evidence="5">
    <location>
        <begin position="167"/>
        <end position="374"/>
    </location>
</feature>
<dbReference type="Pfam" id="PF08100">
    <property type="entry name" value="Dimerisation"/>
    <property type="match status" value="1"/>
</dbReference>
<protein>
    <submittedName>
        <fullName evidence="7">SAM-dependent methyltransferase</fullName>
    </submittedName>
</protein>
<dbReference type="InterPro" id="IPR012967">
    <property type="entry name" value="COMT_dimerisation"/>
</dbReference>
<dbReference type="InterPro" id="IPR001077">
    <property type="entry name" value="COMT_C"/>
</dbReference>
<dbReference type="GO" id="GO:0046983">
    <property type="term" value="F:protein dimerization activity"/>
    <property type="evidence" value="ECO:0007669"/>
    <property type="project" value="InterPro"/>
</dbReference>
<dbReference type="Gene3D" id="3.40.50.150">
    <property type="entry name" value="Vaccinia Virus protein VP39"/>
    <property type="match status" value="1"/>
</dbReference>
<dbReference type="InterPro" id="IPR016461">
    <property type="entry name" value="COMT-like"/>
</dbReference>
<feature type="region of interest" description="Disordered" evidence="4">
    <location>
        <begin position="1"/>
        <end position="57"/>
    </location>
</feature>
<dbReference type="GO" id="GO:0032259">
    <property type="term" value="P:methylation"/>
    <property type="evidence" value="ECO:0007669"/>
    <property type="project" value="UniProtKB-KW"/>
</dbReference>
<evidence type="ECO:0000256" key="2">
    <source>
        <dbReference type="ARBA" id="ARBA00022679"/>
    </source>
</evidence>
<gene>
    <name evidence="7" type="ORF">CF165_09865</name>
</gene>
<feature type="compositionally biased region" description="Basic and acidic residues" evidence="4">
    <location>
        <begin position="35"/>
        <end position="51"/>
    </location>
</feature>
<feature type="domain" description="O-methyltransferase dimerisation" evidence="6">
    <location>
        <begin position="71"/>
        <end position="144"/>
    </location>
</feature>
<dbReference type="GO" id="GO:0008171">
    <property type="term" value="F:O-methyltransferase activity"/>
    <property type="evidence" value="ECO:0007669"/>
    <property type="project" value="InterPro"/>
</dbReference>
<dbReference type="SUPFAM" id="SSF46785">
    <property type="entry name" value="Winged helix' DNA-binding domain"/>
    <property type="match status" value="1"/>
</dbReference>
<dbReference type="EMBL" id="NMUL01000007">
    <property type="protein sequence ID" value="OXM69795.1"/>
    <property type="molecule type" value="Genomic_DNA"/>
</dbReference>
<dbReference type="Proteomes" id="UP000215199">
    <property type="component" value="Unassembled WGS sequence"/>
</dbReference>
<dbReference type="Pfam" id="PF00891">
    <property type="entry name" value="Methyltransf_2"/>
    <property type="match status" value="1"/>
</dbReference>
<keyword evidence="8" id="KW-1185">Reference proteome</keyword>
<dbReference type="InterPro" id="IPR029063">
    <property type="entry name" value="SAM-dependent_MTases_sf"/>
</dbReference>
<evidence type="ECO:0000259" key="5">
    <source>
        <dbReference type="Pfam" id="PF00891"/>
    </source>
</evidence>
<dbReference type="SUPFAM" id="SSF53335">
    <property type="entry name" value="S-adenosyl-L-methionine-dependent methyltransferases"/>
    <property type="match status" value="1"/>
</dbReference>
<dbReference type="Gene3D" id="1.10.287.1350">
    <property type="match status" value="1"/>
</dbReference>
<reference evidence="8" key="1">
    <citation type="submission" date="2017-07" db="EMBL/GenBank/DDBJ databases">
        <title>Comparative genome mining reveals phylogenetic distribution patterns of secondary metabolites in Amycolatopsis.</title>
        <authorList>
            <person name="Adamek M."/>
            <person name="Alanjary M."/>
            <person name="Sales-Ortells H."/>
            <person name="Goodfellow M."/>
            <person name="Bull A.T."/>
            <person name="Kalinowski J."/>
            <person name="Ziemert N."/>
        </authorList>
    </citation>
    <scope>NUCLEOTIDE SEQUENCE [LARGE SCALE GENOMIC DNA]</scope>
    <source>
        <strain evidence="8">H5</strain>
    </source>
</reference>
<dbReference type="PIRSF" id="PIRSF005739">
    <property type="entry name" value="O-mtase"/>
    <property type="match status" value="1"/>
</dbReference>
<keyword evidence="3" id="KW-0949">S-adenosyl-L-methionine</keyword>
<evidence type="ECO:0000256" key="4">
    <source>
        <dbReference type="SAM" id="MobiDB-lite"/>
    </source>
</evidence>
<comment type="caution">
    <text evidence="7">The sequence shown here is derived from an EMBL/GenBank/DDBJ whole genome shotgun (WGS) entry which is preliminary data.</text>
</comment>
<evidence type="ECO:0000256" key="3">
    <source>
        <dbReference type="ARBA" id="ARBA00022691"/>
    </source>
</evidence>
<feature type="compositionally biased region" description="Basic residues" evidence="4">
    <location>
        <begin position="20"/>
        <end position="30"/>
    </location>
</feature>
<dbReference type="PANTHER" id="PTHR43712:SF2">
    <property type="entry name" value="O-METHYLTRANSFERASE CICE"/>
    <property type="match status" value="1"/>
</dbReference>
<dbReference type="InterPro" id="IPR036388">
    <property type="entry name" value="WH-like_DNA-bd_sf"/>
</dbReference>
<dbReference type="PROSITE" id="PS51683">
    <property type="entry name" value="SAM_OMT_II"/>
    <property type="match status" value="1"/>
</dbReference>
<sequence>MSLPSWRTPSPWAIHDRSNPRRNRRLHRRTSCPPADRRSIAVRPGRGERQEGSPMTAVVPDAREAAKLRYLIESHVVSQVVAEAARLGVADELADGPRPVRELAAATGAHEGALRRFLGACVAAGLLTPHDGDRFALTPLGAVLRSGEGSLRNYAISRLAPLQWRPWERLHDTILSGEPSQRAVLGMDMWEYLDTHPEEGYYFDRTMDELTAVVADKLIATVDFTRYGRIVDVGGGLGRLLGKILAAAPRARGVLFDRADVIERAKADLAARGQDGRIEPVAGNFLAEAPPGGDLYLLKQVLCDWNDEHCRAILDSCYRAAPGGSTLLLIEVLRPDEVTSSPVHFFDLGLLLTLDGRIRTREEYRSLLESVGYRLGEVVTAAGGANSWSLLTAHKD</sequence>
<dbReference type="AlphaFoldDB" id="A0A229TEV8"/>
<organism evidence="7 8">
    <name type="scientific">Amycolatopsis vastitatis</name>
    <dbReference type="NCBI Taxonomy" id="1905142"/>
    <lineage>
        <taxon>Bacteria</taxon>
        <taxon>Bacillati</taxon>
        <taxon>Actinomycetota</taxon>
        <taxon>Actinomycetes</taxon>
        <taxon>Pseudonocardiales</taxon>
        <taxon>Pseudonocardiaceae</taxon>
        <taxon>Amycolatopsis</taxon>
    </lineage>
</organism>
<evidence type="ECO:0000313" key="7">
    <source>
        <dbReference type="EMBL" id="OXM69795.1"/>
    </source>
</evidence>
<evidence type="ECO:0000259" key="6">
    <source>
        <dbReference type="Pfam" id="PF08100"/>
    </source>
</evidence>
<evidence type="ECO:0000256" key="1">
    <source>
        <dbReference type="ARBA" id="ARBA00022603"/>
    </source>
</evidence>
<accession>A0A229TEV8</accession>
<dbReference type="InterPro" id="IPR036390">
    <property type="entry name" value="WH_DNA-bd_sf"/>
</dbReference>
<proteinExistence type="predicted"/>
<keyword evidence="2 7" id="KW-0808">Transferase</keyword>
<keyword evidence="1 7" id="KW-0489">Methyltransferase</keyword>